<dbReference type="EMBL" id="SOCE01000002">
    <property type="protein sequence ID" value="TDU83159.1"/>
    <property type="molecule type" value="Genomic_DNA"/>
</dbReference>
<organism evidence="2 3">
    <name type="scientific">Kribbella voronezhensis</name>
    <dbReference type="NCBI Taxonomy" id="2512212"/>
    <lineage>
        <taxon>Bacteria</taxon>
        <taxon>Bacillati</taxon>
        <taxon>Actinomycetota</taxon>
        <taxon>Actinomycetes</taxon>
        <taxon>Propionibacteriales</taxon>
        <taxon>Kribbellaceae</taxon>
        <taxon>Kribbella</taxon>
    </lineage>
</organism>
<keyword evidence="2" id="KW-0238">DNA-binding</keyword>
<dbReference type="InterPro" id="IPR010982">
    <property type="entry name" value="Lambda_DNA-bd_dom_sf"/>
</dbReference>
<name>A0A4R7SWD1_9ACTN</name>
<comment type="caution">
    <text evidence="2">The sequence shown here is derived from an EMBL/GenBank/DDBJ whole genome shotgun (WGS) entry which is preliminary data.</text>
</comment>
<dbReference type="GO" id="GO:0003677">
    <property type="term" value="F:DNA binding"/>
    <property type="evidence" value="ECO:0007669"/>
    <property type="project" value="UniProtKB-KW"/>
</dbReference>
<dbReference type="SUPFAM" id="SSF47413">
    <property type="entry name" value="lambda repressor-like DNA-binding domains"/>
    <property type="match status" value="1"/>
</dbReference>
<dbReference type="SMART" id="SM00530">
    <property type="entry name" value="HTH_XRE"/>
    <property type="match status" value="1"/>
</dbReference>
<sequence>MYQLAGSRGSTAMEPQQAEPFGPWLGRQLRRAGFSQAQLAERLGLTRAAVSAWITGRAEPREDTKRAIADVLGTDPASIYNRTVDIEVSRPLGWHHRPAHADGGREYGNAAAFAFDADLSILAREATQNSIDERYDVTKPVGVHYILHELSGESLDTFLTTLRWNDLRRHYSNAASSQQKVSRSLQVALDDLAESQTLLLLRVDDHNAAGLTGPEYGDGRFAAVVRRQLDSHKQSGSRAGGSYGLGKAALWATSRFGFVLINSTLSIPHEGRTERRMIGRLDLPWHEVDGEAYAGPAWFGEPDTEPDHEGVSRSWWADKQTVRNLCIERPNGEPGTSFLIVGAHDASGDAETLQEMHDKLVKSLADGFWAAMVAGRTTRPVLEARVTTLRNGQIHISEERVDPEAHHPALSRAVQAYLDGETVDGLTSADQVARIDVPLVVPPRKDSSKSQVKGCTHYAVLLVTAPDVNEDRINRVICMRGTRMTVTEQRPRELPLGAMPFQAVLLAGYATGRGDENVGLAEQFLRASEPPDHDRWDRTEELTSTYERGALSRLREFRAEIDKAVRHLVGRREIAPTAGPTVLRELLKLDGVGMAGTRRVQGAPTIHNLGAQVELSGAWRVRVELRLPNAEDPWLLTPVAKFDVRSGGRPTVSWKLTASDNCFVKDGNLLIEAGIRSATFVGVTDPSSHPIHSGFARLIVELQKTRGGAA</sequence>
<evidence type="ECO:0000313" key="3">
    <source>
        <dbReference type="Proteomes" id="UP000295151"/>
    </source>
</evidence>
<dbReference type="Pfam" id="PF01381">
    <property type="entry name" value="HTH_3"/>
    <property type="match status" value="1"/>
</dbReference>
<dbReference type="AlphaFoldDB" id="A0A4R7SWD1"/>
<protein>
    <submittedName>
        <fullName evidence="2">DNA-binding XRE family transcriptional regulator</fullName>
    </submittedName>
</protein>
<accession>A0A4R7SWD1</accession>
<dbReference type="PROSITE" id="PS50943">
    <property type="entry name" value="HTH_CROC1"/>
    <property type="match status" value="1"/>
</dbReference>
<dbReference type="CDD" id="cd00093">
    <property type="entry name" value="HTH_XRE"/>
    <property type="match status" value="1"/>
</dbReference>
<proteinExistence type="predicted"/>
<dbReference type="Proteomes" id="UP000295151">
    <property type="component" value="Unassembled WGS sequence"/>
</dbReference>
<dbReference type="InterPro" id="IPR001387">
    <property type="entry name" value="Cro/C1-type_HTH"/>
</dbReference>
<dbReference type="Gene3D" id="1.10.260.40">
    <property type="entry name" value="lambda repressor-like DNA-binding domains"/>
    <property type="match status" value="1"/>
</dbReference>
<keyword evidence="3" id="KW-1185">Reference proteome</keyword>
<gene>
    <name evidence="2" type="ORF">EV138_5619</name>
</gene>
<evidence type="ECO:0000259" key="1">
    <source>
        <dbReference type="PROSITE" id="PS50943"/>
    </source>
</evidence>
<feature type="domain" description="HTH cro/C1-type" evidence="1">
    <location>
        <begin position="31"/>
        <end position="79"/>
    </location>
</feature>
<evidence type="ECO:0000313" key="2">
    <source>
        <dbReference type="EMBL" id="TDU83159.1"/>
    </source>
</evidence>
<reference evidence="2 3" key="1">
    <citation type="submission" date="2019-03" db="EMBL/GenBank/DDBJ databases">
        <title>Genomic Encyclopedia of Type Strains, Phase III (KMG-III): the genomes of soil and plant-associated and newly described type strains.</title>
        <authorList>
            <person name="Whitman W."/>
        </authorList>
    </citation>
    <scope>NUCLEOTIDE SEQUENCE [LARGE SCALE GENOMIC DNA]</scope>
    <source>
        <strain evidence="2 3">VKM Ac-2575</strain>
    </source>
</reference>